<dbReference type="Pfam" id="PF02518">
    <property type="entry name" value="HATPase_c"/>
    <property type="match status" value="1"/>
</dbReference>
<dbReference type="GO" id="GO:0005524">
    <property type="term" value="F:ATP binding"/>
    <property type="evidence" value="ECO:0007669"/>
    <property type="project" value="UniProtKB-KW"/>
</dbReference>
<dbReference type="SMART" id="SM00388">
    <property type="entry name" value="HisKA"/>
    <property type="match status" value="1"/>
</dbReference>
<keyword evidence="10" id="KW-0902">Two-component regulatory system</keyword>
<keyword evidence="6 16" id="KW-0808">Transferase</keyword>
<evidence type="ECO:0000313" key="17">
    <source>
        <dbReference type="Proteomes" id="UP000250079"/>
    </source>
</evidence>
<feature type="domain" description="Histidine kinase" evidence="14">
    <location>
        <begin position="199"/>
        <end position="416"/>
    </location>
</feature>
<accession>A0A2Z2NT16</accession>
<dbReference type="GO" id="GO:0000155">
    <property type="term" value="F:phosphorelay sensor kinase activity"/>
    <property type="evidence" value="ECO:0007669"/>
    <property type="project" value="InterPro"/>
</dbReference>
<dbReference type="Gene3D" id="3.30.565.10">
    <property type="entry name" value="Histidine kinase-like ATPase, C-terminal domain"/>
    <property type="match status" value="1"/>
</dbReference>
<gene>
    <name evidence="16" type="primary">arcB_1</name>
    <name evidence="16" type="ORF">IMCC3135_03120</name>
</gene>
<dbReference type="InterPro" id="IPR029016">
    <property type="entry name" value="GAF-like_dom_sf"/>
</dbReference>
<dbReference type="Pfam" id="PF01590">
    <property type="entry name" value="GAF"/>
    <property type="match status" value="1"/>
</dbReference>
<keyword evidence="8" id="KW-0418">Kinase</keyword>
<dbReference type="PROSITE" id="PS50110">
    <property type="entry name" value="RESPONSE_REGULATORY"/>
    <property type="match status" value="1"/>
</dbReference>
<dbReference type="InterPro" id="IPR005467">
    <property type="entry name" value="His_kinase_dom"/>
</dbReference>
<keyword evidence="11" id="KW-0472">Membrane</keyword>
<evidence type="ECO:0000313" key="16">
    <source>
        <dbReference type="EMBL" id="ASJ70737.1"/>
    </source>
</evidence>
<dbReference type="Pfam" id="PF00512">
    <property type="entry name" value="HisKA"/>
    <property type="match status" value="1"/>
</dbReference>
<evidence type="ECO:0000256" key="10">
    <source>
        <dbReference type="ARBA" id="ARBA00023012"/>
    </source>
</evidence>
<evidence type="ECO:0000259" key="14">
    <source>
        <dbReference type="PROSITE" id="PS50109"/>
    </source>
</evidence>
<evidence type="ECO:0000256" key="3">
    <source>
        <dbReference type="ARBA" id="ARBA00012438"/>
    </source>
</evidence>
<feature type="domain" description="Response regulatory" evidence="15">
    <location>
        <begin position="438"/>
        <end position="554"/>
    </location>
</feature>
<dbReference type="InterPro" id="IPR036890">
    <property type="entry name" value="HATPase_C_sf"/>
</dbReference>
<protein>
    <recommendedName>
        <fullName evidence="3">histidine kinase</fullName>
        <ecNumber evidence="3">2.7.13.3</ecNumber>
    </recommendedName>
</protein>
<sequence>MAEKHVLEARRINELHSLDILDSDPEDEFDELVELAAQICGTPISLISLVDTDRQWFKARVGLKASQTGLQESVCAHAILSDDPLVIPDTTQDDRTSQNPLVHNDVHMRFYAGIPLVSNEQLPIGTLCVLDTVPRILDPQQVKALKVLANQVMARISLRATLKTERQLKQQVQQQHDKLLQMNEQLREADESKDVYLAMLSHELRNPLSALHNGLSVIDADEQFADESDTVQMLKRQCTQLTRLLDDLLDVSRISRGKVSLSMQTITLRPILEHSLATVLADSRNKSQTLTLEPPIDDVHINADTTRLTQMVVNLLSNAIRYTPEGGEIHLSTAVTDNTVSIKVRDTGQGIEAADTNRIFDPFIQVKNVRASGANGLGLGLALVRQLAQLHGGSIQVHSDGIGKGSTFTLNLPTASCASINTGSTDRQAAKTISSALDIVLTDDNLDSIRALARLLERRGHRVRLAETGQQALDAVAQQFPDVLLLDIGLPDISGHEIAGRLRQGYPDKALLLIASTGYGQAQDRLRSTNAGFDHHLVKPMNMDNLYAILQEYAEQQEPD</sequence>
<dbReference type="KEGG" id="gai:IMCC3135_03120"/>
<evidence type="ECO:0000256" key="13">
    <source>
        <dbReference type="SAM" id="Coils"/>
    </source>
</evidence>
<keyword evidence="5 12" id="KW-0597">Phosphoprotein</keyword>
<keyword evidence="9" id="KW-0067">ATP-binding</keyword>
<reference evidence="16 17" key="1">
    <citation type="submission" date="2016-12" db="EMBL/GenBank/DDBJ databases">
        <authorList>
            <person name="Song W.-J."/>
            <person name="Kurnit D.M."/>
        </authorList>
    </citation>
    <scope>NUCLEOTIDE SEQUENCE [LARGE SCALE GENOMIC DNA]</scope>
    <source>
        <strain evidence="16 17">IMCC3135</strain>
    </source>
</reference>
<dbReference type="InterPro" id="IPR003594">
    <property type="entry name" value="HATPase_dom"/>
</dbReference>
<dbReference type="GO" id="GO:0005886">
    <property type="term" value="C:plasma membrane"/>
    <property type="evidence" value="ECO:0007669"/>
    <property type="project" value="UniProtKB-SubCell"/>
</dbReference>
<keyword evidence="17" id="KW-1185">Reference proteome</keyword>
<evidence type="ECO:0000256" key="5">
    <source>
        <dbReference type="ARBA" id="ARBA00022553"/>
    </source>
</evidence>
<evidence type="ECO:0000256" key="7">
    <source>
        <dbReference type="ARBA" id="ARBA00022741"/>
    </source>
</evidence>
<evidence type="ECO:0000256" key="6">
    <source>
        <dbReference type="ARBA" id="ARBA00022679"/>
    </source>
</evidence>
<dbReference type="EMBL" id="CP018632">
    <property type="protein sequence ID" value="ASJ70737.1"/>
    <property type="molecule type" value="Genomic_DNA"/>
</dbReference>
<evidence type="ECO:0000256" key="11">
    <source>
        <dbReference type="ARBA" id="ARBA00023136"/>
    </source>
</evidence>
<dbReference type="InterPro" id="IPR001789">
    <property type="entry name" value="Sig_transdc_resp-reg_receiver"/>
</dbReference>
<dbReference type="Proteomes" id="UP000250079">
    <property type="component" value="Chromosome"/>
</dbReference>
<keyword evidence="7" id="KW-0547">Nucleotide-binding</keyword>
<evidence type="ECO:0000256" key="12">
    <source>
        <dbReference type="PROSITE-ProRule" id="PRU00169"/>
    </source>
</evidence>
<dbReference type="InterPro" id="IPR036097">
    <property type="entry name" value="HisK_dim/P_sf"/>
</dbReference>
<dbReference type="SUPFAM" id="SSF55781">
    <property type="entry name" value="GAF domain-like"/>
    <property type="match status" value="1"/>
</dbReference>
<organism evidence="16 17">
    <name type="scientific">Granulosicoccus antarcticus IMCC3135</name>
    <dbReference type="NCBI Taxonomy" id="1192854"/>
    <lineage>
        <taxon>Bacteria</taxon>
        <taxon>Pseudomonadati</taxon>
        <taxon>Pseudomonadota</taxon>
        <taxon>Gammaproteobacteria</taxon>
        <taxon>Chromatiales</taxon>
        <taxon>Granulosicoccaceae</taxon>
        <taxon>Granulosicoccus</taxon>
    </lineage>
</organism>
<feature type="coiled-coil region" evidence="13">
    <location>
        <begin position="162"/>
        <end position="192"/>
    </location>
</feature>
<dbReference type="SUPFAM" id="SSF47384">
    <property type="entry name" value="Homodimeric domain of signal transducing histidine kinase"/>
    <property type="match status" value="1"/>
</dbReference>
<dbReference type="PANTHER" id="PTHR43547">
    <property type="entry name" value="TWO-COMPONENT HISTIDINE KINASE"/>
    <property type="match status" value="1"/>
</dbReference>
<evidence type="ECO:0000256" key="4">
    <source>
        <dbReference type="ARBA" id="ARBA00022475"/>
    </source>
</evidence>
<dbReference type="InterPro" id="IPR003018">
    <property type="entry name" value="GAF"/>
</dbReference>
<dbReference type="FunFam" id="3.30.565.10:FF:000023">
    <property type="entry name" value="PAS domain-containing sensor histidine kinase"/>
    <property type="match status" value="1"/>
</dbReference>
<feature type="modified residue" description="4-aspartylphosphate" evidence="12">
    <location>
        <position position="487"/>
    </location>
</feature>
<dbReference type="Pfam" id="PF00072">
    <property type="entry name" value="Response_reg"/>
    <property type="match status" value="1"/>
</dbReference>
<dbReference type="RefSeq" id="WP_088916251.1">
    <property type="nucleotide sequence ID" value="NZ_CP018632.1"/>
</dbReference>
<dbReference type="CDD" id="cd00082">
    <property type="entry name" value="HisKA"/>
    <property type="match status" value="1"/>
</dbReference>
<comment type="catalytic activity">
    <reaction evidence="1">
        <text>ATP + protein L-histidine = ADP + protein N-phospho-L-histidine.</text>
        <dbReference type="EC" id="2.7.13.3"/>
    </reaction>
</comment>
<comment type="subcellular location">
    <subcellularLocation>
        <location evidence="2">Cell membrane</location>
    </subcellularLocation>
</comment>
<dbReference type="SUPFAM" id="SSF55874">
    <property type="entry name" value="ATPase domain of HSP90 chaperone/DNA topoisomerase II/histidine kinase"/>
    <property type="match status" value="1"/>
</dbReference>
<keyword evidence="4" id="KW-1003">Cell membrane</keyword>
<dbReference type="EC" id="2.7.13.3" evidence="3"/>
<name>A0A2Z2NT16_9GAMM</name>
<dbReference type="PANTHER" id="PTHR43547:SF2">
    <property type="entry name" value="HYBRID SIGNAL TRANSDUCTION HISTIDINE KINASE C"/>
    <property type="match status" value="1"/>
</dbReference>
<dbReference type="Gene3D" id="3.30.450.40">
    <property type="match status" value="1"/>
</dbReference>
<dbReference type="SMART" id="SM00065">
    <property type="entry name" value="GAF"/>
    <property type="match status" value="1"/>
</dbReference>
<evidence type="ECO:0000256" key="2">
    <source>
        <dbReference type="ARBA" id="ARBA00004236"/>
    </source>
</evidence>
<dbReference type="SMART" id="SM00448">
    <property type="entry name" value="REC"/>
    <property type="match status" value="1"/>
</dbReference>
<dbReference type="Gene3D" id="3.40.50.2300">
    <property type="match status" value="1"/>
</dbReference>
<keyword evidence="13" id="KW-0175">Coiled coil</keyword>
<evidence type="ECO:0000256" key="9">
    <source>
        <dbReference type="ARBA" id="ARBA00022840"/>
    </source>
</evidence>
<dbReference type="AlphaFoldDB" id="A0A2Z2NT16"/>
<evidence type="ECO:0000259" key="15">
    <source>
        <dbReference type="PROSITE" id="PS50110"/>
    </source>
</evidence>
<evidence type="ECO:0000256" key="8">
    <source>
        <dbReference type="ARBA" id="ARBA00022777"/>
    </source>
</evidence>
<dbReference type="SUPFAM" id="SSF52172">
    <property type="entry name" value="CheY-like"/>
    <property type="match status" value="1"/>
</dbReference>
<dbReference type="InterPro" id="IPR003661">
    <property type="entry name" value="HisK_dim/P_dom"/>
</dbReference>
<evidence type="ECO:0000256" key="1">
    <source>
        <dbReference type="ARBA" id="ARBA00000085"/>
    </source>
</evidence>
<dbReference type="SMART" id="SM00387">
    <property type="entry name" value="HATPase_c"/>
    <property type="match status" value="1"/>
</dbReference>
<dbReference type="InterPro" id="IPR011006">
    <property type="entry name" value="CheY-like_superfamily"/>
</dbReference>
<dbReference type="Gene3D" id="1.10.287.130">
    <property type="match status" value="1"/>
</dbReference>
<dbReference type="PRINTS" id="PR00344">
    <property type="entry name" value="BCTRLSENSOR"/>
</dbReference>
<proteinExistence type="predicted"/>
<dbReference type="OrthoDB" id="9806130at2"/>
<dbReference type="CDD" id="cd00075">
    <property type="entry name" value="HATPase"/>
    <property type="match status" value="1"/>
</dbReference>
<dbReference type="InterPro" id="IPR004358">
    <property type="entry name" value="Sig_transdc_His_kin-like_C"/>
</dbReference>
<dbReference type="PROSITE" id="PS50109">
    <property type="entry name" value="HIS_KIN"/>
    <property type="match status" value="1"/>
</dbReference>